<dbReference type="InterPro" id="IPR036890">
    <property type="entry name" value="HATPase_C_sf"/>
</dbReference>
<evidence type="ECO:0000313" key="3">
    <source>
        <dbReference type="Proteomes" id="UP000193355"/>
    </source>
</evidence>
<dbReference type="SUPFAM" id="SSF55874">
    <property type="entry name" value="ATPase domain of HSP90 chaperone/DNA topoisomerase II/histidine kinase"/>
    <property type="match status" value="1"/>
</dbReference>
<accession>A0A1X7KF34</accession>
<organism evidence="2 3">
    <name type="scientific">Dethiosulfovibrio salsuginis</name>
    <dbReference type="NCBI Taxonomy" id="561720"/>
    <lineage>
        <taxon>Bacteria</taxon>
        <taxon>Thermotogati</taxon>
        <taxon>Synergistota</taxon>
        <taxon>Synergistia</taxon>
        <taxon>Synergistales</taxon>
        <taxon>Dethiosulfovibrionaceae</taxon>
        <taxon>Dethiosulfovibrio</taxon>
    </lineage>
</organism>
<dbReference type="GO" id="GO:0016301">
    <property type="term" value="F:kinase activity"/>
    <property type="evidence" value="ECO:0007669"/>
    <property type="project" value="UniProtKB-KW"/>
</dbReference>
<sequence>MFDREASGSLSDAYTEEYIVKGDSFLEVGEASTKLKSSLKMLGLPSNVTRRASVVVYEAEMNVMIHAGGGVIRAYIYPDYLIIEAADQGPGIPDVDLAMQEGYSTASDRIRELGFGAGMGLPNIKRNADDLTIDTELGRGTTLRATLRFERG</sequence>
<keyword evidence="2" id="KW-0808">Transferase</keyword>
<dbReference type="AlphaFoldDB" id="A0A1X7KF34"/>
<dbReference type="Proteomes" id="UP000193355">
    <property type="component" value="Unassembled WGS sequence"/>
</dbReference>
<protein>
    <submittedName>
        <fullName evidence="2">Anti-sigma regulatory factor (Ser/Thr protein kinase)</fullName>
    </submittedName>
</protein>
<proteinExistence type="predicted"/>
<keyword evidence="3" id="KW-1185">Reference proteome</keyword>
<keyword evidence="2" id="KW-0418">Kinase</keyword>
<evidence type="ECO:0000259" key="1">
    <source>
        <dbReference type="Pfam" id="PF02518"/>
    </source>
</evidence>
<dbReference type="STRING" id="561720.SAMN06275492_1275"/>
<evidence type="ECO:0000313" key="2">
    <source>
        <dbReference type="EMBL" id="SMG39899.1"/>
    </source>
</evidence>
<gene>
    <name evidence="2" type="ORF">SAMN06275492_1275</name>
</gene>
<dbReference type="Gene3D" id="3.30.565.10">
    <property type="entry name" value="Histidine kinase-like ATPase, C-terminal domain"/>
    <property type="match status" value="1"/>
</dbReference>
<dbReference type="EMBL" id="FXBB01000027">
    <property type="protein sequence ID" value="SMG39899.1"/>
    <property type="molecule type" value="Genomic_DNA"/>
</dbReference>
<dbReference type="InterPro" id="IPR003594">
    <property type="entry name" value="HATPase_dom"/>
</dbReference>
<name>A0A1X7KF34_9BACT</name>
<reference evidence="3" key="1">
    <citation type="submission" date="2017-04" db="EMBL/GenBank/DDBJ databases">
        <authorList>
            <person name="Varghese N."/>
            <person name="Submissions S."/>
        </authorList>
    </citation>
    <scope>NUCLEOTIDE SEQUENCE [LARGE SCALE GENOMIC DNA]</scope>
    <source>
        <strain evidence="3">USBA 82</strain>
    </source>
</reference>
<dbReference type="OrthoDB" id="9797578at2"/>
<feature type="domain" description="Histidine kinase/HSP90-like ATPase" evidence="1">
    <location>
        <begin position="51"/>
        <end position="150"/>
    </location>
</feature>
<dbReference type="RefSeq" id="WP_085545134.1">
    <property type="nucleotide sequence ID" value="NZ_FXBB01000027.1"/>
</dbReference>
<dbReference type="Pfam" id="PF02518">
    <property type="entry name" value="HATPase_c"/>
    <property type="match status" value="1"/>
</dbReference>